<dbReference type="EMBL" id="CP073041">
    <property type="protein sequence ID" value="UXE63957.1"/>
    <property type="molecule type" value="Genomic_DNA"/>
</dbReference>
<evidence type="ECO:0000256" key="2">
    <source>
        <dbReference type="ARBA" id="ARBA00022618"/>
    </source>
</evidence>
<gene>
    <name evidence="5" type="primary">scpB</name>
    <name evidence="5" type="ORF">KA717_16265</name>
</gene>
<sequence>MRLATKIEAILYLKGQSLTIAELSESTGCDRAEVEEALIELMEDYAHRDSALEVIESEKGYSLQLRVAFQKLIQDFIPAELGTGSLRTLAAIALKSPILQTDLINLRGSSAYQQVQELVELGFVRKRRQVDGRSSWLEITDKFHQYFEIDKLPPPIA</sequence>
<dbReference type="InterPro" id="IPR036390">
    <property type="entry name" value="WH_DNA-bd_sf"/>
</dbReference>
<keyword evidence="4" id="KW-0131">Cell cycle</keyword>
<dbReference type="InterPro" id="IPR005234">
    <property type="entry name" value="ScpB_csome_segregation"/>
</dbReference>
<dbReference type="NCBIfam" id="TIGR00281">
    <property type="entry name" value="SMC-Scp complex subunit ScpB"/>
    <property type="match status" value="1"/>
</dbReference>
<dbReference type="PIRSF" id="PIRSF019345">
    <property type="entry name" value="ScpB"/>
    <property type="match status" value="1"/>
</dbReference>
<evidence type="ECO:0000313" key="5">
    <source>
        <dbReference type="EMBL" id="UXE63957.1"/>
    </source>
</evidence>
<reference evidence="5" key="1">
    <citation type="submission" date="2021-04" db="EMBL/GenBank/DDBJ databases">
        <title>Genome sequence of Woronichinia naegeliana from Washington state freshwater lake bloom.</title>
        <authorList>
            <person name="Dreher T.W."/>
        </authorList>
    </citation>
    <scope>NUCLEOTIDE SEQUENCE</scope>
    <source>
        <strain evidence="5">WA131</strain>
    </source>
</reference>
<evidence type="ECO:0000256" key="1">
    <source>
        <dbReference type="ARBA" id="ARBA00022490"/>
    </source>
</evidence>
<evidence type="ECO:0000256" key="4">
    <source>
        <dbReference type="ARBA" id="ARBA00023306"/>
    </source>
</evidence>
<proteinExistence type="predicted"/>
<dbReference type="PANTHER" id="PTHR34298:SF2">
    <property type="entry name" value="SEGREGATION AND CONDENSATION PROTEIN B"/>
    <property type="match status" value="1"/>
</dbReference>
<keyword evidence="1" id="KW-0963">Cytoplasm</keyword>
<dbReference type="KEGG" id="wna:KA717_16265"/>
<evidence type="ECO:0000256" key="3">
    <source>
        <dbReference type="ARBA" id="ARBA00022829"/>
    </source>
</evidence>
<dbReference type="Gene3D" id="1.10.10.10">
    <property type="entry name" value="Winged helix-like DNA-binding domain superfamily/Winged helix DNA-binding domain"/>
    <property type="match status" value="2"/>
</dbReference>
<accession>A0A977PYN9</accession>
<dbReference type="Proteomes" id="UP001065613">
    <property type="component" value="Chromosome"/>
</dbReference>
<dbReference type="AlphaFoldDB" id="A0A977PYN9"/>
<dbReference type="GO" id="GO:0051304">
    <property type="term" value="P:chromosome separation"/>
    <property type="evidence" value="ECO:0007669"/>
    <property type="project" value="InterPro"/>
</dbReference>
<name>A0A977PYN9_9CYAN</name>
<dbReference type="InterPro" id="IPR036388">
    <property type="entry name" value="WH-like_DNA-bd_sf"/>
</dbReference>
<dbReference type="Pfam" id="PF04079">
    <property type="entry name" value="SMC_ScpB"/>
    <property type="match status" value="1"/>
</dbReference>
<dbReference type="SUPFAM" id="SSF46785">
    <property type="entry name" value="Winged helix' DNA-binding domain"/>
    <property type="match status" value="2"/>
</dbReference>
<dbReference type="PANTHER" id="PTHR34298">
    <property type="entry name" value="SEGREGATION AND CONDENSATION PROTEIN B"/>
    <property type="match status" value="1"/>
</dbReference>
<keyword evidence="3" id="KW-0159">Chromosome partition</keyword>
<keyword evidence="2" id="KW-0132">Cell division</keyword>
<organism evidence="5">
    <name type="scientific">Woronichinia naegeliana WA131</name>
    <dbReference type="NCBI Taxonomy" id="2824559"/>
    <lineage>
        <taxon>Bacteria</taxon>
        <taxon>Bacillati</taxon>
        <taxon>Cyanobacteriota</taxon>
        <taxon>Cyanophyceae</taxon>
        <taxon>Synechococcales</taxon>
        <taxon>Coelosphaeriaceae</taxon>
        <taxon>Woronichinia</taxon>
    </lineage>
</organism>
<protein>
    <submittedName>
        <fullName evidence="5">SMC-Scp complex subunit ScpB</fullName>
    </submittedName>
</protein>
<dbReference type="GO" id="GO:0051301">
    <property type="term" value="P:cell division"/>
    <property type="evidence" value="ECO:0007669"/>
    <property type="project" value="UniProtKB-KW"/>
</dbReference>